<sequence>MINPKHKEKGFESLNELRELIELAANHAKDDEFNEAVLLLRTAREALIEAEVNFKFVHFV</sequence>
<comment type="caution">
    <text evidence="1">The sequence shown here is derived from an EMBL/GenBank/DDBJ whole genome shotgun (WGS) entry which is preliminary data.</text>
</comment>
<protein>
    <submittedName>
        <fullName evidence="1">Uncharacterized protein</fullName>
    </submittedName>
</protein>
<dbReference type="Proteomes" id="UP000092594">
    <property type="component" value="Unassembled WGS sequence"/>
</dbReference>
<reference evidence="1 2" key="1">
    <citation type="submission" date="2014-11" db="EMBL/GenBank/DDBJ databases">
        <title>Pan-genome of Gallibacterium spp.</title>
        <authorList>
            <person name="Kudirkiene E."/>
            <person name="Bojesen A.M."/>
        </authorList>
    </citation>
    <scope>NUCLEOTIDE SEQUENCE [LARGE SCALE GENOMIC DNA]</scope>
    <source>
        <strain evidence="1 2">Gerl. 2740/89</strain>
    </source>
</reference>
<keyword evidence="2" id="KW-1185">Reference proteome</keyword>
<proteinExistence type="predicted"/>
<name>A0AB36DWJ1_9PAST</name>
<dbReference type="AlphaFoldDB" id="A0AB36DWJ1"/>
<gene>
    <name evidence="1" type="ORF">QV05_04865</name>
</gene>
<evidence type="ECO:0000313" key="2">
    <source>
        <dbReference type="Proteomes" id="UP000092594"/>
    </source>
</evidence>
<evidence type="ECO:0000313" key="1">
    <source>
        <dbReference type="EMBL" id="OBX01537.1"/>
    </source>
</evidence>
<dbReference type="RefSeq" id="WP_065230979.1">
    <property type="nucleotide sequence ID" value="NZ_JTJQ01000013.1"/>
</dbReference>
<accession>A0AB36DWJ1</accession>
<dbReference type="EMBL" id="JTJQ01000013">
    <property type="protein sequence ID" value="OBX01537.1"/>
    <property type="molecule type" value="Genomic_DNA"/>
</dbReference>
<organism evidence="1 2">
    <name type="scientific">Gallibacterium genomosp. 1</name>
    <dbReference type="NCBI Taxonomy" id="155515"/>
    <lineage>
        <taxon>Bacteria</taxon>
        <taxon>Pseudomonadati</taxon>
        <taxon>Pseudomonadota</taxon>
        <taxon>Gammaproteobacteria</taxon>
        <taxon>Pasteurellales</taxon>
        <taxon>Pasteurellaceae</taxon>
        <taxon>Gallibacterium</taxon>
    </lineage>
</organism>